<dbReference type="AlphaFoldDB" id="A0A7W7K794"/>
<dbReference type="Gene3D" id="3.30.2320.10">
    <property type="entry name" value="hypothetical protein PF0899 domain"/>
    <property type="match status" value="1"/>
</dbReference>
<dbReference type="Gene3D" id="3.30.2400.10">
    <property type="entry name" value="Major capsid protein gp5"/>
    <property type="match status" value="1"/>
</dbReference>
<comment type="caution">
    <text evidence="4">The sequence shown here is derived from an EMBL/GenBank/DDBJ whole genome shotgun (WGS) entry which is preliminary data.</text>
</comment>
<comment type="subcellular location">
    <subcellularLocation>
        <location evidence="1">Virion</location>
    </subcellularLocation>
</comment>
<evidence type="ECO:0000259" key="3">
    <source>
        <dbReference type="Pfam" id="PF05065"/>
    </source>
</evidence>
<feature type="domain" description="Phage capsid-like C-terminal" evidence="3">
    <location>
        <begin position="148"/>
        <end position="413"/>
    </location>
</feature>
<dbReference type="RefSeq" id="WP_184242477.1">
    <property type="nucleotide sequence ID" value="NZ_JACHLR010000002.1"/>
</dbReference>
<name>A0A7W7K794_9SPHN</name>
<dbReference type="Proteomes" id="UP000555448">
    <property type="component" value="Unassembled WGS sequence"/>
</dbReference>
<evidence type="ECO:0000313" key="5">
    <source>
        <dbReference type="Proteomes" id="UP000555448"/>
    </source>
</evidence>
<dbReference type="EMBL" id="JACHLR010000002">
    <property type="protein sequence ID" value="MBB4857191.1"/>
    <property type="molecule type" value="Genomic_DNA"/>
</dbReference>
<evidence type="ECO:0000256" key="1">
    <source>
        <dbReference type="ARBA" id="ARBA00004328"/>
    </source>
</evidence>
<evidence type="ECO:0000313" key="4">
    <source>
        <dbReference type="EMBL" id="MBB4857191.1"/>
    </source>
</evidence>
<sequence length="417" mass="44816">MNMMTNHAALAASATRVPEFGRKDGNGGGDDKTLEQLQKELGETLGSVKQFADEFRTKTAAGDKISEDAKEKADKALSELGGLRGEITELSQKLAQQKRGGGDEEPQLKSLGHEIVHNDEFKTYMEGGAKGTIGFSVKAVTSASGSAGNLIVPERQSEIIGIPRMQLRVRDLLTPGRTNSNSVEFAKQTARTNNAAPVAETALKPESDYTWALVNAPVRTIAHWTLISRQAMDDIPQMESTLDGELRFGLDDAEDAQLLLGDGTGQNVNGLYTQATTYSAPIAIAGATRIDQLRLALLQVELADYAPDGMVLHSAAWAGIELTKDAAGGYIFANPQAIAGPVLWGRPVVSTKRIGSGNFLVGAFKLAAQIFDRMDTEVRISDQDRDNFVKNMLTVRAEKRLALAVRRPGALVRGALL</sequence>
<protein>
    <submittedName>
        <fullName evidence="4">HK97 family phage major capsid protein</fullName>
    </submittedName>
</protein>
<gene>
    <name evidence="4" type="ORF">HNO88_000498</name>
</gene>
<accession>A0A7W7K794</accession>
<keyword evidence="5" id="KW-1185">Reference proteome</keyword>
<evidence type="ECO:0000256" key="2">
    <source>
        <dbReference type="SAM" id="MobiDB-lite"/>
    </source>
</evidence>
<dbReference type="InterPro" id="IPR054612">
    <property type="entry name" value="Phage_capsid-like_C"/>
</dbReference>
<dbReference type="SUPFAM" id="SSF56563">
    <property type="entry name" value="Major capsid protein gp5"/>
    <property type="match status" value="1"/>
</dbReference>
<feature type="region of interest" description="Disordered" evidence="2">
    <location>
        <begin position="1"/>
        <end position="34"/>
    </location>
</feature>
<dbReference type="InterPro" id="IPR024455">
    <property type="entry name" value="Phage_capsid"/>
</dbReference>
<dbReference type="NCBIfam" id="TIGR01554">
    <property type="entry name" value="major_cap_HK97"/>
    <property type="match status" value="1"/>
</dbReference>
<dbReference type="Pfam" id="PF05065">
    <property type="entry name" value="Phage_capsid"/>
    <property type="match status" value="1"/>
</dbReference>
<organism evidence="4 5">
    <name type="scientific">Novosphingobium chloroacetimidivorans</name>
    <dbReference type="NCBI Taxonomy" id="1428314"/>
    <lineage>
        <taxon>Bacteria</taxon>
        <taxon>Pseudomonadati</taxon>
        <taxon>Pseudomonadota</taxon>
        <taxon>Alphaproteobacteria</taxon>
        <taxon>Sphingomonadales</taxon>
        <taxon>Sphingomonadaceae</taxon>
        <taxon>Novosphingobium</taxon>
    </lineage>
</organism>
<proteinExistence type="predicted"/>
<feature type="compositionally biased region" description="Basic and acidic residues" evidence="2">
    <location>
        <begin position="19"/>
        <end position="34"/>
    </location>
</feature>
<reference evidence="4 5" key="1">
    <citation type="submission" date="2020-08" db="EMBL/GenBank/DDBJ databases">
        <title>Functional genomics of gut bacteria from endangered species of beetles.</title>
        <authorList>
            <person name="Carlos-Shanley C."/>
        </authorList>
    </citation>
    <scope>NUCLEOTIDE SEQUENCE [LARGE SCALE GENOMIC DNA]</scope>
    <source>
        <strain evidence="4 5">S00245</strain>
    </source>
</reference>